<dbReference type="Pfam" id="PF00756">
    <property type="entry name" value="Esterase"/>
    <property type="match status" value="1"/>
</dbReference>
<evidence type="ECO:0000313" key="4">
    <source>
        <dbReference type="Proteomes" id="UP001147695"/>
    </source>
</evidence>
<evidence type="ECO:0000256" key="2">
    <source>
        <dbReference type="ARBA" id="ARBA00022801"/>
    </source>
</evidence>
<comment type="caution">
    <text evidence="3">The sequence shown here is derived from an EMBL/GenBank/DDBJ whole genome shotgun (WGS) entry which is preliminary data.</text>
</comment>
<reference evidence="3" key="1">
    <citation type="submission" date="2022-12" db="EMBL/GenBank/DDBJ databases">
        <authorList>
            <person name="Petersen C."/>
        </authorList>
    </citation>
    <scope>NUCLEOTIDE SEQUENCE</scope>
    <source>
        <strain evidence="3">IBT 35673</strain>
    </source>
</reference>
<keyword evidence="2" id="KW-0378">Hydrolase</keyword>
<dbReference type="InterPro" id="IPR052558">
    <property type="entry name" value="Siderophore_Hydrolase_D"/>
</dbReference>
<dbReference type="Gene3D" id="3.40.50.1820">
    <property type="entry name" value="alpha/beta hydrolase"/>
    <property type="match status" value="1"/>
</dbReference>
<accession>A0A9W9QMP6</accession>
<gene>
    <name evidence="3" type="ORF">N7452_006042</name>
</gene>
<dbReference type="PANTHER" id="PTHR40841:SF2">
    <property type="entry name" value="SIDEROPHORE-DEGRADING ESTERASE (EUROFUNG)"/>
    <property type="match status" value="1"/>
</dbReference>
<dbReference type="PANTHER" id="PTHR40841">
    <property type="entry name" value="SIDEROPHORE TRIACETYLFUSARININE C ESTERASE"/>
    <property type="match status" value="1"/>
</dbReference>
<dbReference type="EMBL" id="JAPZBQ010000003">
    <property type="protein sequence ID" value="KAJ5339314.1"/>
    <property type="molecule type" value="Genomic_DNA"/>
</dbReference>
<dbReference type="InterPro" id="IPR029058">
    <property type="entry name" value="AB_hydrolase_fold"/>
</dbReference>
<proteinExistence type="inferred from homology"/>
<evidence type="ECO:0000313" key="3">
    <source>
        <dbReference type="EMBL" id="KAJ5339314.1"/>
    </source>
</evidence>
<sequence>MESQWSFELIDSFVKNTATWQAVNKEDEKYLIQISWPLEWSSTGEPPVGEDRANAIYLTDGNAVFLSATDIVRRRQVRHPEGTPTIIIGISYPLTDSVYSHRRSYDLTPPCETYVSPYSSNGDAQTPQYGGADAFLHFITHTVHHLVFSSIFPQLTIRETAVFGHSLGALFVLHALYTAPSSFDTYLAASPSIWWNESFILREEESYYQTSEDHHRPKVWLAYGSLEQSPVPQRNQSEAEYEKRLAVAKERLMGDNCDHMFVRLMQSGQLRSVIRRKYEDEDHGSVIAAALSGAIFYFLDQNEEE</sequence>
<comment type="similarity">
    <text evidence="1">Belongs to the esterase D family.</text>
</comment>
<name>A0A9W9QMP6_PENBR</name>
<dbReference type="SUPFAM" id="SSF53474">
    <property type="entry name" value="alpha/beta-Hydrolases"/>
    <property type="match status" value="1"/>
</dbReference>
<dbReference type="GO" id="GO:0017000">
    <property type="term" value="P:antibiotic biosynthetic process"/>
    <property type="evidence" value="ECO:0007669"/>
    <property type="project" value="UniProtKB-ARBA"/>
</dbReference>
<reference evidence="3" key="2">
    <citation type="journal article" date="2023" name="IMA Fungus">
        <title>Comparative genomic study of the Penicillium genus elucidates a diverse pangenome and 15 lateral gene transfer events.</title>
        <authorList>
            <person name="Petersen C."/>
            <person name="Sorensen T."/>
            <person name="Nielsen M.R."/>
            <person name="Sondergaard T.E."/>
            <person name="Sorensen J.L."/>
            <person name="Fitzpatrick D.A."/>
            <person name="Frisvad J.C."/>
            <person name="Nielsen K.L."/>
        </authorList>
    </citation>
    <scope>NUCLEOTIDE SEQUENCE</scope>
    <source>
        <strain evidence="3">IBT 35673</strain>
    </source>
</reference>
<protein>
    <submittedName>
        <fullName evidence="3">Esterase</fullName>
    </submittedName>
</protein>
<dbReference type="Proteomes" id="UP001147695">
    <property type="component" value="Unassembled WGS sequence"/>
</dbReference>
<evidence type="ECO:0000256" key="1">
    <source>
        <dbReference type="ARBA" id="ARBA00005622"/>
    </source>
</evidence>
<dbReference type="InterPro" id="IPR000801">
    <property type="entry name" value="Esterase-like"/>
</dbReference>
<dbReference type="AlphaFoldDB" id="A0A9W9QMP6"/>
<organism evidence="3 4">
    <name type="scientific">Penicillium brevicompactum</name>
    <dbReference type="NCBI Taxonomy" id="5074"/>
    <lineage>
        <taxon>Eukaryota</taxon>
        <taxon>Fungi</taxon>
        <taxon>Dikarya</taxon>
        <taxon>Ascomycota</taxon>
        <taxon>Pezizomycotina</taxon>
        <taxon>Eurotiomycetes</taxon>
        <taxon>Eurotiomycetidae</taxon>
        <taxon>Eurotiales</taxon>
        <taxon>Aspergillaceae</taxon>
        <taxon>Penicillium</taxon>
    </lineage>
</organism>
<dbReference type="GO" id="GO:0016788">
    <property type="term" value="F:hydrolase activity, acting on ester bonds"/>
    <property type="evidence" value="ECO:0007669"/>
    <property type="project" value="TreeGrafter"/>
</dbReference>
<dbReference type="GO" id="GO:0072330">
    <property type="term" value="P:monocarboxylic acid biosynthetic process"/>
    <property type="evidence" value="ECO:0007669"/>
    <property type="project" value="UniProtKB-ARBA"/>
</dbReference>